<evidence type="ECO:0000313" key="12">
    <source>
        <dbReference type="Proteomes" id="UP001293593"/>
    </source>
</evidence>
<evidence type="ECO:0000256" key="5">
    <source>
        <dbReference type="ARBA" id="ARBA00023125"/>
    </source>
</evidence>
<sequence length="89" mass="10171">MVTSSHHHFDSKRKVCHNDRSLASIDTARSLRPRRPSSPNCDLRICTNYKCRTRNTPMWRRGPLGPKTLCNACGIQYKKQVSSRGSDLL</sequence>
<dbReference type="Proteomes" id="UP001293593">
    <property type="component" value="Unassembled WGS sequence"/>
</dbReference>
<evidence type="ECO:0000256" key="8">
    <source>
        <dbReference type="ARBA" id="ARBA00037539"/>
    </source>
</evidence>
<evidence type="ECO:0000256" key="2">
    <source>
        <dbReference type="ARBA" id="ARBA00022771"/>
    </source>
</evidence>
<keyword evidence="4" id="KW-0805">Transcription regulation</keyword>
<evidence type="ECO:0000256" key="6">
    <source>
        <dbReference type="ARBA" id="ARBA00023163"/>
    </source>
</evidence>
<dbReference type="AlphaFoldDB" id="A0AAE1JLU2"/>
<dbReference type="EMBL" id="JAWXYG010000005">
    <property type="protein sequence ID" value="KAK4271171.1"/>
    <property type="molecule type" value="Genomic_DNA"/>
</dbReference>
<evidence type="ECO:0000256" key="9">
    <source>
        <dbReference type="PROSITE-ProRule" id="PRU00094"/>
    </source>
</evidence>
<evidence type="ECO:0000256" key="1">
    <source>
        <dbReference type="ARBA" id="ARBA00022723"/>
    </source>
</evidence>
<dbReference type="PANTHER" id="PTHR47172">
    <property type="entry name" value="OS01G0976800 PROTEIN"/>
    <property type="match status" value="1"/>
</dbReference>
<dbReference type="GO" id="GO:0006355">
    <property type="term" value="P:regulation of DNA-templated transcription"/>
    <property type="evidence" value="ECO:0007669"/>
    <property type="project" value="InterPro"/>
</dbReference>
<keyword evidence="6" id="KW-0804">Transcription</keyword>
<name>A0AAE1JLU2_9FABA</name>
<keyword evidence="2 9" id="KW-0863">Zinc-finger</keyword>
<dbReference type="GO" id="GO:0008270">
    <property type="term" value="F:zinc ion binding"/>
    <property type="evidence" value="ECO:0007669"/>
    <property type="project" value="UniProtKB-KW"/>
</dbReference>
<dbReference type="CDD" id="cd00202">
    <property type="entry name" value="ZnF_GATA"/>
    <property type="match status" value="1"/>
</dbReference>
<comment type="caution">
    <text evidence="11">The sequence shown here is derived from an EMBL/GenBank/DDBJ whole genome shotgun (WGS) entry which is preliminary data.</text>
</comment>
<dbReference type="InterPro" id="IPR000679">
    <property type="entry name" value="Znf_GATA"/>
</dbReference>
<evidence type="ECO:0000256" key="3">
    <source>
        <dbReference type="ARBA" id="ARBA00022833"/>
    </source>
</evidence>
<dbReference type="Gene3D" id="3.30.50.10">
    <property type="entry name" value="Erythroid Transcription Factor GATA-1, subunit A"/>
    <property type="match status" value="1"/>
</dbReference>
<dbReference type="InterPro" id="IPR013088">
    <property type="entry name" value="Znf_NHR/GATA"/>
</dbReference>
<evidence type="ECO:0000313" key="11">
    <source>
        <dbReference type="EMBL" id="KAK4271171.1"/>
    </source>
</evidence>
<feature type="domain" description="GATA-type" evidence="10">
    <location>
        <begin position="51"/>
        <end position="84"/>
    </location>
</feature>
<dbReference type="GO" id="GO:0043565">
    <property type="term" value="F:sequence-specific DNA binding"/>
    <property type="evidence" value="ECO:0007669"/>
    <property type="project" value="InterPro"/>
</dbReference>
<keyword evidence="12" id="KW-1185">Reference proteome</keyword>
<dbReference type="PANTHER" id="PTHR47172:SF1">
    <property type="entry name" value="GATA TRANSCRIPTION FACTOR 15"/>
    <property type="match status" value="1"/>
</dbReference>
<evidence type="ECO:0000256" key="7">
    <source>
        <dbReference type="ARBA" id="ARBA00024019"/>
    </source>
</evidence>
<dbReference type="Pfam" id="PF00320">
    <property type="entry name" value="GATA"/>
    <property type="match status" value="1"/>
</dbReference>
<evidence type="ECO:0000256" key="4">
    <source>
        <dbReference type="ARBA" id="ARBA00023015"/>
    </source>
</evidence>
<dbReference type="PROSITE" id="PS50114">
    <property type="entry name" value="GATA_ZN_FINGER_2"/>
    <property type="match status" value="1"/>
</dbReference>
<proteinExistence type="inferred from homology"/>
<accession>A0AAE1JLU2</accession>
<comment type="similarity">
    <text evidence="7">Belongs to the type IV zinc-finger family. Class B subfamily.</text>
</comment>
<protein>
    <recommendedName>
        <fullName evidence="10">GATA-type domain-containing protein</fullName>
    </recommendedName>
</protein>
<comment type="function">
    <text evidence="8">Transcriptional regulator that specifically binds 5'-GATA-3' or 5'-GAT-3' motifs within gene promoters.</text>
</comment>
<evidence type="ECO:0000259" key="10">
    <source>
        <dbReference type="PROSITE" id="PS50114"/>
    </source>
</evidence>
<gene>
    <name evidence="11" type="ORF">QN277_019903</name>
</gene>
<dbReference type="SUPFAM" id="SSF57716">
    <property type="entry name" value="Glucocorticoid receptor-like (DNA-binding domain)"/>
    <property type="match status" value="1"/>
</dbReference>
<keyword evidence="3" id="KW-0862">Zinc</keyword>
<reference evidence="11" key="1">
    <citation type="submission" date="2023-10" db="EMBL/GenBank/DDBJ databases">
        <title>Chromosome-level genome of the transformable northern wattle, Acacia crassicarpa.</title>
        <authorList>
            <person name="Massaro I."/>
            <person name="Sinha N.R."/>
            <person name="Poethig S."/>
            <person name="Leichty A.R."/>
        </authorList>
    </citation>
    <scope>NUCLEOTIDE SEQUENCE</scope>
    <source>
        <strain evidence="11">Acra3RX</strain>
        <tissue evidence="11">Leaf</tissue>
    </source>
</reference>
<keyword evidence="5" id="KW-0238">DNA-binding</keyword>
<organism evidence="11 12">
    <name type="scientific">Acacia crassicarpa</name>
    <name type="common">northern wattle</name>
    <dbReference type="NCBI Taxonomy" id="499986"/>
    <lineage>
        <taxon>Eukaryota</taxon>
        <taxon>Viridiplantae</taxon>
        <taxon>Streptophyta</taxon>
        <taxon>Embryophyta</taxon>
        <taxon>Tracheophyta</taxon>
        <taxon>Spermatophyta</taxon>
        <taxon>Magnoliopsida</taxon>
        <taxon>eudicotyledons</taxon>
        <taxon>Gunneridae</taxon>
        <taxon>Pentapetalae</taxon>
        <taxon>rosids</taxon>
        <taxon>fabids</taxon>
        <taxon>Fabales</taxon>
        <taxon>Fabaceae</taxon>
        <taxon>Caesalpinioideae</taxon>
        <taxon>mimosoid clade</taxon>
        <taxon>Acacieae</taxon>
        <taxon>Acacia</taxon>
    </lineage>
</organism>
<keyword evidence="1" id="KW-0479">Metal-binding</keyword>
<dbReference type="SMART" id="SM00401">
    <property type="entry name" value="ZnF_GATA"/>
    <property type="match status" value="1"/>
</dbReference>